<dbReference type="GO" id="GO:0046910">
    <property type="term" value="F:pectinesterase inhibitor activity"/>
    <property type="evidence" value="ECO:0007669"/>
    <property type="project" value="InterPro"/>
</dbReference>
<dbReference type="SUPFAM" id="SSF101148">
    <property type="entry name" value="Plant invertase/pectin methylesterase inhibitor"/>
    <property type="match status" value="1"/>
</dbReference>
<protein>
    <recommendedName>
        <fullName evidence="5">Pectinesterase inhibitor domain-containing protein</fullName>
    </recommendedName>
</protein>
<evidence type="ECO:0000256" key="4">
    <source>
        <dbReference type="SAM" id="SignalP"/>
    </source>
</evidence>
<dbReference type="InterPro" id="IPR052421">
    <property type="entry name" value="PCW_Enzyme_Inhibitor"/>
</dbReference>
<sequence length="172" mass="19498">MEHFAPHYFLPIAILFLLTPRSFGDTQSLIVKICHQTSDFGFCQNTFNKHLFNPETDTKGLSQIAVTQTLIHATNTKIFISKAIRSEKDVELQNLYKICEVGYENLVGQFTDANFAFGRGDIRSMLFYVGKCERFVTDCQYVMGNQAPQLDVQNAQNRVLVQMSLFSGQLIG</sequence>
<evidence type="ECO:0000313" key="7">
    <source>
        <dbReference type="Proteomes" id="UP000653305"/>
    </source>
</evidence>
<dbReference type="InterPro" id="IPR035513">
    <property type="entry name" value="Invertase/methylesterase_inhib"/>
</dbReference>
<proteinExistence type="inferred from homology"/>
<keyword evidence="2" id="KW-1015">Disulfide bond</keyword>
<reference evidence="6" key="1">
    <citation type="submission" date="2020-07" db="EMBL/GenBank/DDBJ databases">
        <title>Ethylene signaling mediates host invasion by parasitic plants.</title>
        <authorList>
            <person name="Yoshida S."/>
        </authorList>
    </citation>
    <scope>NUCLEOTIDE SEQUENCE</scope>
    <source>
        <strain evidence="6">Okayama</strain>
    </source>
</reference>
<evidence type="ECO:0000313" key="6">
    <source>
        <dbReference type="EMBL" id="GFQ06279.1"/>
    </source>
</evidence>
<dbReference type="Proteomes" id="UP000653305">
    <property type="component" value="Unassembled WGS sequence"/>
</dbReference>
<dbReference type="PANTHER" id="PTHR36710:SF1">
    <property type="entry name" value="F14J9.2 PROTEIN"/>
    <property type="match status" value="1"/>
</dbReference>
<comment type="similarity">
    <text evidence="3">Belongs to the PMEI family.</text>
</comment>
<comment type="caution">
    <text evidence="6">The sequence shown here is derived from an EMBL/GenBank/DDBJ whole genome shotgun (WGS) entry which is preliminary data.</text>
</comment>
<keyword evidence="7" id="KW-1185">Reference proteome</keyword>
<evidence type="ECO:0000259" key="5">
    <source>
        <dbReference type="SMART" id="SM00856"/>
    </source>
</evidence>
<dbReference type="OrthoDB" id="1094948at2759"/>
<evidence type="ECO:0000256" key="3">
    <source>
        <dbReference type="ARBA" id="ARBA00038471"/>
    </source>
</evidence>
<keyword evidence="1 4" id="KW-0732">Signal</keyword>
<dbReference type="InterPro" id="IPR006501">
    <property type="entry name" value="Pectinesterase_inhib_dom"/>
</dbReference>
<dbReference type="AlphaFoldDB" id="A0A830D943"/>
<dbReference type="Pfam" id="PF04043">
    <property type="entry name" value="PMEI"/>
    <property type="match status" value="1"/>
</dbReference>
<dbReference type="EMBL" id="BMAC01001199">
    <property type="protein sequence ID" value="GFQ06279.1"/>
    <property type="molecule type" value="Genomic_DNA"/>
</dbReference>
<evidence type="ECO:0000256" key="2">
    <source>
        <dbReference type="ARBA" id="ARBA00023157"/>
    </source>
</evidence>
<feature type="chain" id="PRO_5032697019" description="Pectinesterase inhibitor domain-containing protein" evidence="4">
    <location>
        <begin position="25"/>
        <end position="172"/>
    </location>
</feature>
<dbReference type="Gene3D" id="1.20.140.40">
    <property type="entry name" value="Invertase/pectin methylesterase inhibitor family protein"/>
    <property type="match status" value="1"/>
</dbReference>
<accession>A0A830D943</accession>
<organism evidence="6 7">
    <name type="scientific">Phtheirospermum japonicum</name>
    <dbReference type="NCBI Taxonomy" id="374723"/>
    <lineage>
        <taxon>Eukaryota</taxon>
        <taxon>Viridiplantae</taxon>
        <taxon>Streptophyta</taxon>
        <taxon>Embryophyta</taxon>
        <taxon>Tracheophyta</taxon>
        <taxon>Spermatophyta</taxon>
        <taxon>Magnoliopsida</taxon>
        <taxon>eudicotyledons</taxon>
        <taxon>Gunneridae</taxon>
        <taxon>Pentapetalae</taxon>
        <taxon>asterids</taxon>
        <taxon>lamiids</taxon>
        <taxon>Lamiales</taxon>
        <taxon>Orobanchaceae</taxon>
        <taxon>Orobanchaceae incertae sedis</taxon>
        <taxon>Phtheirospermum</taxon>
    </lineage>
</organism>
<dbReference type="InterPro" id="IPR034086">
    <property type="entry name" value="PMEI_plant"/>
</dbReference>
<feature type="signal peptide" evidence="4">
    <location>
        <begin position="1"/>
        <end position="24"/>
    </location>
</feature>
<dbReference type="NCBIfam" id="TIGR01614">
    <property type="entry name" value="PME_inhib"/>
    <property type="match status" value="1"/>
</dbReference>
<dbReference type="PANTHER" id="PTHR36710">
    <property type="entry name" value="PECTINESTERASE INHIBITOR-LIKE"/>
    <property type="match status" value="1"/>
</dbReference>
<dbReference type="CDD" id="cd15797">
    <property type="entry name" value="PMEI"/>
    <property type="match status" value="1"/>
</dbReference>
<evidence type="ECO:0000256" key="1">
    <source>
        <dbReference type="ARBA" id="ARBA00022729"/>
    </source>
</evidence>
<feature type="domain" description="Pectinesterase inhibitor" evidence="5">
    <location>
        <begin position="25"/>
        <end position="167"/>
    </location>
</feature>
<dbReference type="SMART" id="SM00856">
    <property type="entry name" value="PMEI"/>
    <property type="match status" value="1"/>
</dbReference>
<name>A0A830D943_9LAMI</name>
<gene>
    <name evidence="6" type="ORF">PHJA_002771900</name>
</gene>